<gene>
    <name evidence="5" type="ORF">Athai_26480</name>
</gene>
<dbReference type="PANTHER" id="PTHR43537">
    <property type="entry name" value="TRANSCRIPTIONAL REGULATOR, GNTR FAMILY"/>
    <property type="match status" value="1"/>
</dbReference>
<dbReference type="SUPFAM" id="SSF46785">
    <property type="entry name" value="Winged helix' DNA-binding domain"/>
    <property type="match status" value="1"/>
</dbReference>
<evidence type="ECO:0000313" key="5">
    <source>
        <dbReference type="EMBL" id="BCJ35145.1"/>
    </source>
</evidence>
<dbReference type="SMART" id="SM00345">
    <property type="entry name" value="HTH_GNTR"/>
    <property type="match status" value="1"/>
</dbReference>
<evidence type="ECO:0000259" key="4">
    <source>
        <dbReference type="PROSITE" id="PS50949"/>
    </source>
</evidence>
<keyword evidence="1" id="KW-0805">Transcription regulation</keyword>
<dbReference type="GO" id="GO:0003700">
    <property type="term" value="F:DNA-binding transcription factor activity"/>
    <property type="evidence" value="ECO:0007669"/>
    <property type="project" value="InterPro"/>
</dbReference>
<keyword evidence="6" id="KW-1185">Reference proteome</keyword>
<accession>A0A7R7DNU1</accession>
<evidence type="ECO:0000313" key="6">
    <source>
        <dbReference type="Proteomes" id="UP000611640"/>
    </source>
</evidence>
<dbReference type="RefSeq" id="WP_203961746.1">
    <property type="nucleotide sequence ID" value="NZ_AP023355.1"/>
</dbReference>
<proteinExistence type="predicted"/>
<dbReference type="Pfam" id="PF07729">
    <property type="entry name" value="FCD"/>
    <property type="match status" value="1"/>
</dbReference>
<evidence type="ECO:0000256" key="2">
    <source>
        <dbReference type="ARBA" id="ARBA00023125"/>
    </source>
</evidence>
<dbReference type="InterPro" id="IPR036388">
    <property type="entry name" value="WH-like_DNA-bd_sf"/>
</dbReference>
<dbReference type="SMART" id="SM00895">
    <property type="entry name" value="FCD"/>
    <property type="match status" value="1"/>
</dbReference>
<dbReference type="PANTHER" id="PTHR43537:SF5">
    <property type="entry name" value="UXU OPERON TRANSCRIPTIONAL REGULATOR"/>
    <property type="match status" value="1"/>
</dbReference>
<evidence type="ECO:0000256" key="3">
    <source>
        <dbReference type="ARBA" id="ARBA00023163"/>
    </source>
</evidence>
<name>A0A7R7DNU1_9ACTN</name>
<dbReference type="InterPro" id="IPR000524">
    <property type="entry name" value="Tscrpt_reg_HTH_GntR"/>
</dbReference>
<dbReference type="PRINTS" id="PR00035">
    <property type="entry name" value="HTHGNTR"/>
</dbReference>
<dbReference type="PROSITE" id="PS50949">
    <property type="entry name" value="HTH_GNTR"/>
    <property type="match status" value="1"/>
</dbReference>
<dbReference type="GO" id="GO:0003677">
    <property type="term" value="F:DNA binding"/>
    <property type="evidence" value="ECO:0007669"/>
    <property type="project" value="UniProtKB-KW"/>
</dbReference>
<feature type="domain" description="HTH gntR-type" evidence="4">
    <location>
        <begin position="12"/>
        <end position="79"/>
    </location>
</feature>
<dbReference type="Pfam" id="PF00392">
    <property type="entry name" value="GntR"/>
    <property type="match status" value="1"/>
</dbReference>
<dbReference type="SUPFAM" id="SSF48008">
    <property type="entry name" value="GntR ligand-binding domain-like"/>
    <property type="match status" value="1"/>
</dbReference>
<keyword evidence="3" id="KW-0804">Transcription</keyword>
<sequence length="231" mass="25156">MGLTRVEPVNHESTSAIIADRLRLAIMDGDLAPGDQLGEADLAGRFEVSRGTLREAMQRLVEEGLLRSERYRGLFVCELSPDDVQDVYVTRNAIEQAAARLILRRGDRAAVADALDGICDQLRDAINADDQPAVGRADAAFHEALVAASGSARLSRMARTLLIETRMCIRELSRTYASPADRITEHTTIAAALRDGTEALVLGLIDAHMADAVQRLAPDRDLHSPFTDLVD</sequence>
<protein>
    <submittedName>
        <fullName evidence="5">GntR family transcriptional regulator</fullName>
    </submittedName>
</protein>
<dbReference type="AlphaFoldDB" id="A0A7R7DNU1"/>
<dbReference type="EMBL" id="AP023355">
    <property type="protein sequence ID" value="BCJ35145.1"/>
    <property type="molecule type" value="Genomic_DNA"/>
</dbReference>
<evidence type="ECO:0000256" key="1">
    <source>
        <dbReference type="ARBA" id="ARBA00023015"/>
    </source>
</evidence>
<reference evidence="5 6" key="1">
    <citation type="submission" date="2020-08" db="EMBL/GenBank/DDBJ databases">
        <title>Whole genome shotgun sequence of Actinocatenispora thailandica NBRC 105041.</title>
        <authorList>
            <person name="Komaki H."/>
            <person name="Tamura T."/>
        </authorList>
    </citation>
    <scope>NUCLEOTIDE SEQUENCE [LARGE SCALE GENOMIC DNA]</scope>
    <source>
        <strain evidence="5 6">NBRC 105041</strain>
    </source>
</reference>
<dbReference type="InterPro" id="IPR011711">
    <property type="entry name" value="GntR_C"/>
</dbReference>
<organism evidence="5 6">
    <name type="scientific">Actinocatenispora thailandica</name>
    <dbReference type="NCBI Taxonomy" id="227318"/>
    <lineage>
        <taxon>Bacteria</taxon>
        <taxon>Bacillati</taxon>
        <taxon>Actinomycetota</taxon>
        <taxon>Actinomycetes</taxon>
        <taxon>Micromonosporales</taxon>
        <taxon>Micromonosporaceae</taxon>
        <taxon>Actinocatenispora</taxon>
    </lineage>
</organism>
<keyword evidence="2" id="KW-0238">DNA-binding</keyword>
<dbReference type="KEGG" id="atl:Athai_26480"/>
<dbReference type="Proteomes" id="UP000611640">
    <property type="component" value="Chromosome"/>
</dbReference>
<dbReference type="InterPro" id="IPR036390">
    <property type="entry name" value="WH_DNA-bd_sf"/>
</dbReference>
<dbReference type="Gene3D" id="1.10.10.10">
    <property type="entry name" value="Winged helix-like DNA-binding domain superfamily/Winged helix DNA-binding domain"/>
    <property type="match status" value="1"/>
</dbReference>
<dbReference type="InterPro" id="IPR008920">
    <property type="entry name" value="TF_FadR/GntR_C"/>
</dbReference>
<dbReference type="CDD" id="cd07377">
    <property type="entry name" value="WHTH_GntR"/>
    <property type="match status" value="1"/>
</dbReference>
<dbReference type="Gene3D" id="1.20.120.530">
    <property type="entry name" value="GntR ligand-binding domain-like"/>
    <property type="match status" value="1"/>
</dbReference>